<proteinExistence type="predicted"/>
<organism evidence="2 3">
    <name type="scientific">Vibrio aquaticus</name>
    <dbReference type="NCBI Taxonomy" id="2496559"/>
    <lineage>
        <taxon>Bacteria</taxon>
        <taxon>Pseudomonadati</taxon>
        <taxon>Pseudomonadota</taxon>
        <taxon>Gammaproteobacteria</taxon>
        <taxon>Vibrionales</taxon>
        <taxon>Vibrionaceae</taxon>
        <taxon>Vibrio</taxon>
    </lineage>
</organism>
<dbReference type="RefSeq" id="WP_126575470.1">
    <property type="nucleotide sequence ID" value="NZ_RXZH01000009.1"/>
</dbReference>
<protein>
    <submittedName>
        <fullName evidence="2">DUF2799 domain-containing protein</fullName>
    </submittedName>
</protein>
<dbReference type="InterPro" id="IPR021242">
    <property type="entry name" value="DUF2799"/>
</dbReference>
<accession>A0A3S0N3J7</accession>
<dbReference type="AlphaFoldDB" id="A0A3S0N3J7"/>
<name>A0A3S0N3J7_9VIBR</name>
<dbReference type="OrthoDB" id="5917937at2"/>
<dbReference type="PROSITE" id="PS51257">
    <property type="entry name" value="PROKAR_LIPOPROTEIN"/>
    <property type="match status" value="1"/>
</dbReference>
<evidence type="ECO:0000256" key="1">
    <source>
        <dbReference type="SAM" id="SignalP"/>
    </source>
</evidence>
<dbReference type="EMBL" id="RXZH01000009">
    <property type="protein sequence ID" value="RTZ14289.1"/>
    <property type="molecule type" value="Genomic_DNA"/>
</dbReference>
<gene>
    <name evidence="2" type="ORF">EJ063_16695</name>
</gene>
<keyword evidence="1" id="KW-0732">Signal</keyword>
<reference evidence="2 3" key="1">
    <citation type="submission" date="2018-12" db="EMBL/GenBank/DDBJ databases">
        <title>Vibrio sp. isolated from China Sea.</title>
        <authorList>
            <person name="Li Y."/>
        </authorList>
    </citation>
    <scope>NUCLEOTIDE SEQUENCE [LARGE SCALE GENOMIC DNA]</scope>
    <source>
        <strain evidence="2 3">BEI207</strain>
    </source>
</reference>
<dbReference type="Proteomes" id="UP000268973">
    <property type="component" value="Unassembled WGS sequence"/>
</dbReference>
<sequence length="119" mass="13245">MKYLLVVMAILLAGCASQPAPMTSIESDWSDYGQQRAEQGYLKQSESRLAKLDTQGYLTPELYSAYQDGYEAGREVYCEQSAYMLGVMGKPYLGICDKLNPFFQQDYVSGKTSTAGSMF</sequence>
<evidence type="ECO:0000313" key="2">
    <source>
        <dbReference type="EMBL" id="RTZ14289.1"/>
    </source>
</evidence>
<keyword evidence="3" id="KW-1185">Reference proteome</keyword>
<comment type="caution">
    <text evidence="2">The sequence shown here is derived from an EMBL/GenBank/DDBJ whole genome shotgun (WGS) entry which is preliminary data.</text>
</comment>
<dbReference type="Pfam" id="PF10973">
    <property type="entry name" value="DUF2799"/>
    <property type="match status" value="1"/>
</dbReference>
<feature type="chain" id="PRO_5018669505" evidence="1">
    <location>
        <begin position="20"/>
        <end position="119"/>
    </location>
</feature>
<evidence type="ECO:0000313" key="3">
    <source>
        <dbReference type="Proteomes" id="UP000268973"/>
    </source>
</evidence>
<feature type="signal peptide" evidence="1">
    <location>
        <begin position="1"/>
        <end position="19"/>
    </location>
</feature>